<dbReference type="SUPFAM" id="SSF46689">
    <property type="entry name" value="Homeodomain-like"/>
    <property type="match status" value="2"/>
</dbReference>
<dbReference type="Proteomes" id="UP000886886">
    <property type="component" value="Unassembled WGS sequence"/>
</dbReference>
<gene>
    <name evidence="10" type="ORF">IAB26_11255</name>
</gene>
<dbReference type="SMART" id="SM00448">
    <property type="entry name" value="REC"/>
    <property type="match status" value="1"/>
</dbReference>
<evidence type="ECO:0000313" key="11">
    <source>
        <dbReference type="Proteomes" id="UP000886886"/>
    </source>
</evidence>
<keyword evidence="2" id="KW-0805">Transcription regulation</keyword>
<reference evidence="10" key="2">
    <citation type="journal article" date="2021" name="PeerJ">
        <title>Extensive microbial diversity within the chicken gut microbiome revealed by metagenomics and culture.</title>
        <authorList>
            <person name="Gilroy R."/>
            <person name="Ravi A."/>
            <person name="Getino M."/>
            <person name="Pursley I."/>
            <person name="Horton D.L."/>
            <person name="Alikhan N.F."/>
            <person name="Baker D."/>
            <person name="Gharbi K."/>
            <person name="Hall N."/>
            <person name="Watson M."/>
            <person name="Adriaenssens E.M."/>
            <person name="Foster-Nyarko E."/>
            <person name="Jarju S."/>
            <person name="Secka A."/>
            <person name="Antonio M."/>
            <person name="Oren A."/>
            <person name="Chaudhuri R.R."/>
            <person name="La Ragione R."/>
            <person name="Hildebrand F."/>
            <person name="Pallen M.J."/>
        </authorList>
    </citation>
    <scope>NUCLEOTIDE SEQUENCE</scope>
    <source>
        <strain evidence="10">ChiSjej3B21-11622</strain>
    </source>
</reference>
<dbReference type="PANTHER" id="PTHR43280:SF2">
    <property type="entry name" value="HTH-TYPE TRANSCRIPTIONAL REGULATOR EXSA"/>
    <property type="match status" value="1"/>
</dbReference>
<evidence type="ECO:0000256" key="3">
    <source>
        <dbReference type="ARBA" id="ARBA00023125"/>
    </source>
</evidence>
<dbReference type="InterPro" id="IPR001789">
    <property type="entry name" value="Sig_transdc_resp-reg_receiver"/>
</dbReference>
<feature type="domain" description="HTH araC/xylS-type" evidence="8">
    <location>
        <begin position="417"/>
        <end position="515"/>
    </location>
</feature>
<name>A0A9D0ZYF9_9FIRM</name>
<dbReference type="SMART" id="SM00342">
    <property type="entry name" value="HTH_ARAC"/>
    <property type="match status" value="1"/>
</dbReference>
<keyword evidence="4" id="KW-0804">Transcription</keyword>
<dbReference type="Gene3D" id="1.10.10.60">
    <property type="entry name" value="Homeodomain-like"/>
    <property type="match status" value="2"/>
</dbReference>
<evidence type="ECO:0000256" key="2">
    <source>
        <dbReference type="ARBA" id="ARBA00023015"/>
    </source>
</evidence>
<dbReference type="InterPro" id="IPR011006">
    <property type="entry name" value="CheY-like_superfamily"/>
</dbReference>
<evidence type="ECO:0000313" key="10">
    <source>
        <dbReference type="EMBL" id="HIQ97125.1"/>
    </source>
</evidence>
<evidence type="ECO:0000256" key="4">
    <source>
        <dbReference type="ARBA" id="ARBA00023163"/>
    </source>
</evidence>
<keyword evidence="3" id="KW-0238">DNA-binding</keyword>
<comment type="caution">
    <text evidence="10">The sequence shown here is derived from an EMBL/GenBank/DDBJ whole genome shotgun (WGS) entry which is preliminary data.</text>
</comment>
<dbReference type="InterPro" id="IPR009057">
    <property type="entry name" value="Homeodomain-like_sf"/>
</dbReference>
<dbReference type="GO" id="GO:0000160">
    <property type="term" value="P:phosphorelay signal transduction system"/>
    <property type="evidence" value="ECO:0007669"/>
    <property type="project" value="InterPro"/>
</dbReference>
<proteinExistence type="predicted"/>
<dbReference type="Pfam" id="PF00072">
    <property type="entry name" value="Response_reg"/>
    <property type="match status" value="1"/>
</dbReference>
<evidence type="ECO:0000259" key="9">
    <source>
        <dbReference type="PROSITE" id="PS50110"/>
    </source>
</evidence>
<evidence type="ECO:0000256" key="5">
    <source>
        <dbReference type="ARBA" id="ARBA00024867"/>
    </source>
</evidence>
<protein>
    <recommendedName>
        <fullName evidence="1">Stage 0 sporulation protein A homolog</fullName>
    </recommendedName>
</protein>
<sequence>MKTVMLVDDERPARELLKLSIDWEKAGFRILWEARNGRQALEQYQQQKPDLIITDVQMPVMDGLELLKEIKRICPSQNIVILSCHENFSYARQALKYGVMDYLIKDALTEETLYSLLETVNGEESESPSADDPPPNSLSILSNALSQEEGGIQKAENALPSHLQKGMDYFCCACSLEGFSGLSSEWDYIIGELLQALGETGGGDAALFKQHTLFLLCLMKHQSSKMDAFNTRFLSLRLIRQKLELLTGCSVSMGVSSQSSLPSQLPELLREAHQALESKIYQGIGKTIYYNPQYNKNQSFQIDTLNSHFQNIRTAVENLDETALQKGLSQIYSKGLSGIMHYNYLSYVNAILIDILLESCKKRSIPYEAVFGSESLKFDVFDKMNTVDLIYQWFQDCFFKLFQASGVDNASYSPRVRKIIDYIHKNYQQDLSLETIADTFWIHKVYLAKIFKQETGKSVNEYIRCVRIERAKELLLKDHIKINEIVAATGFNNPQSFYTLFKKYVGMKPGEYREQMLKNT</sequence>
<evidence type="ECO:0000259" key="8">
    <source>
        <dbReference type="PROSITE" id="PS01124"/>
    </source>
</evidence>
<dbReference type="EMBL" id="DVFT01000164">
    <property type="protein sequence ID" value="HIQ97125.1"/>
    <property type="molecule type" value="Genomic_DNA"/>
</dbReference>
<feature type="region of interest" description="Disordered" evidence="7">
    <location>
        <begin position="120"/>
        <end position="140"/>
    </location>
</feature>
<dbReference type="PROSITE" id="PS01124">
    <property type="entry name" value="HTH_ARAC_FAMILY_2"/>
    <property type="match status" value="1"/>
</dbReference>
<evidence type="ECO:0000256" key="6">
    <source>
        <dbReference type="PROSITE-ProRule" id="PRU00169"/>
    </source>
</evidence>
<dbReference type="SUPFAM" id="SSF52172">
    <property type="entry name" value="CheY-like"/>
    <property type="match status" value="1"/>
</dbReference>
<dbReference type="AlphaFoldDB" id="A0A9D0ZYF9"/>
<feature type="modified residue" description="4-aspartylphosphate" evidence="6">
    <location>
        <position position="55"/>
    </location>
</feature>
<evidence type="ECO:0000256" key="7">
    <source>
        <dbReference type="SAM" id="MobiDB-lite"/>
    </source>
</evidence>
<organism evidence="10 11">
    <name type="scientific">Candidatus Limivivens merdigallinarum</name>
    <dbReference type="NCBI Taxonomy" id="2840859"/>
    <lineage>
        <taxon>Bacteria</taxon>
        <taxon>Bacillati</taxon>
        <taxon>Bacillota</taxon>
        <taxon>Clostridia</taxon>
        <taxon>Lachnospirales</taxon>
        <taxon>Lachnospiraceae</taxon>
        <taxon>Lachnospiraceae incertae sedis</taxon>
        <taxon>Candidatus Limivivens</taxon>
    </lineage>
</organism>
<dbReference type="CDD" id="cd17536">
    <property type="entry name" value="REC_YesN-like"/>
    <property type="match status" value="1"/>
</dbReference>
<evidence type="ECO:0000256" key="1">
    <source>
        <dbReference type="ARBA" id="ARBA00018672"/>
    </source>
</evidence>
<dbReference type="PANTHER" id="PTHR43280">
    <property type="entry name" value="ARAC-FAMILY TRANSCRIPTIONAL REGULATOR"/>
    <property type="match status" value="1"/>
</dbReference>
<keyword evidence="6" id="KW-0597">Phosphoprotein</keyword>
<feature type="domain" description="Response regulatory" evidence="9">
    <location>
        <begin position="3"/>
        <end position="120"/>
    </location>
</feature>
<dbReference type="GO" id="GO:0043565">
    <property type="term" value="F:sequence-specific DNA binding"/>
    <property type="evidence" value="ECO:0007669"/>
    <property type="project" value="InterPro"/>
</dbReference>
<dbReference type="GO" id="GO:0003700">
    <property type="term" value="F:DNA-binding transcription factor activity"/>
    <property type="evidence" value="ECO:0007669"/>
    <property type="project" value="InterPro"/>
</dbReference>
<comment type="function">
    <text evidence="5">May play the central regulatory role in sporulation. It may be an element of the effector pathway responsible for the activation of sporulation genes in response to nutritional stress. Spo0A may act in concert with spo0H (a sigma factor) to control the expression of some genes that are critical to the sporulation process.</text>
</comment>
<dbReference type="Gene3D" id="3.40.50.2300">
    <property type="match status" value="1"/>
</dbReference>
<dbReference type="InterPro" id="IPR018060">
    <property type="entry name" value="HTH_AraC"/>
</dbReference>
<accession>A0A9D0ZYF9</accession>
<reference evidence="10" key="1">
    <citation type="submission" date="2020-10" db="EMBL/GenBank/DDBJ databases">
        <authorList>
            <person name="Gilroy R."/>
        </authorList>
    </citation>
    <scope>NUCLEOTIDE SEQUENCE</scope>
    <source>
        <strain evidence="10">ChiSjej3B21-11622</strain>
    </source>
</reference>
<dbReference type="PROSITE" id="PS50110">
    <property type="entry name" value="RESPONSE_REGULATORY"/>
    <property type="match status" value="1"/>
</dbReference>
<dbReference type="Pfam" id="PF12833">
    <property type="entry name" value="HTH_18"/>
    <property type="match status" value="1"/>
</dbReference>